<dbReference type="AlphaFoldDB" id="A0A4R5C5L6"/>
<dbReference type="FunFam" id="3.60.40.10:FF:000005">
    <property type="entry name" value="Serine/threonine protein phosphatase"/>
    <property type="match status" value="1"/>
</dbReference>
<protein>
    <recommendedName>
        <fullName evidence="1">protein-serine/threonine phosphatase</fullName>
        <ecNumber evidence="1">3.1.3.16</ecNumber>
    </recommendedName>
    <alternativeName>
        <fullName evidence="15">Protein-serine/threonine phosphatase</fullName>
    </alternativeName>
    <alternativeName>
        <fullName evidence="14">Serine/threonine-protein kinase</fullName>
    </alternativeName>
</protein>
<reference evidence="18 19" key="1">
    <citation type="submission" date="2019-03" db="EMBL/GenBank/DDBJ databases">
        <title>Draft genome sequences of novel Actinobacteria.</title>
        <authorList>
            <person name="Sahin N."/>
            <person name="Ay H."/>
            <person name="Saygin H."/>
        </authorList>
    </citation>
    <scope>NUCLEOTIDE SEQUENCE [LARGE SCALE GENOMIC DNA]</scope>
    <source>
        <strain evidence="18 19">H3C3</strain>
    </source>
</reference>
<dbReference type="GO" id="GO:0004722">
    <property type="term" value="F:protein serine/threonine phosphatase activity"/>
    <property type="evidence" value="ECO:0007669"/>
    <property type="project" value="UniProtKB-EC"/>
</dbReference>
<evidence type="ECO:0000313" key="19">
    <source>
        <dbReference type="Proteomes" id="UP000294513"/>
    </source>
</evidence>
<comment type="catalytic activity">
    <reaction evidence="12">
        <text>O-phospho-L-seryl-[protein] + H2O = L-seryl-[protein] + phosphate</text>
        <dbReference type="Rhea" id="RHEA:20629"/>
        <dbReference type="Rhea" id="RHEA-COMP:9863"/>
        <dbReference type="Rhea" id="RHEA-COMP:11604"/>
        <dbReference type="ChEBI" id="CHEBI:15377"/>
        <dbReference type="ChEBI" id="CHEBI:29999"/>
        <dbReference type="ChEBI" id="CHEBI:43474"/>
        <dbReference type="ChEBI" id="CHEBI:83421"/>
        <dbReference type="EC" id="3.1.3.16"/>
    </reaction>
</comment>
<evidence type="ECO:0000256" key="15">
    <source>
        <dbReference type="ARBA" id="ARBA00081350"/>
    </source>
</evidence>
<evidence type="ECO:0000256" key="14">
    <source>
        <dbReference type="ARBA" id="ARBA00075117"/>
    </source>
</evidence>
<keyword evidence="6" id="KW-0418">Kinase</keyword>
<organism evidence="18 19">
    <name type="scientific">Actinomadura rubrisoli</name>
    <dbReference type="NCBI Taxonomy" id="2530368"/>
    <lineage>
        <taxon>Bacteria</taxon>
        <taxon>Bacillati</taxon>
        <taxon>Actinomycetota</taxon>
        <taxon>Actinomycetes</taxon>
        <taxon>Streptosporangiales</taxon>
        <taxon>Thermomonosporaceae</taxon>
        <taxon>Actinomadura</taxon>
    </lineage>
</organism>
<dbReference type="GO" id="GO:0016301">
    <property type="term" value="F:kinase activity"/>
    <property type="evidence" value="ECO:0007669"/>
    <property type="project" value="UniProtKB-KW"/>
</dbReference>
<keyword evidence="10" id="KW-0904">Protein phosphatase</keyword>
<evidence type="ECO:0000256" key="10">
    <source>
        <dbReference type="ARBA" id="ARBA00022912"/>
    </source>
</evidence>
<feature type="domain" description="PPM-type phosphatase" evidence="17">
    <location>
        <begin position="265"/>
        <end position="477"/>
    </location>
</feature>
<proteinExistence type="predicted"/>
<dbReference type="EMBL" id="SMKU01000034">
    <property type="protein sequence ID" value="TDD93310.1"/>
    <property type="molecule type" value="Genomic_DNA"/>
</dbReference>
<dbReference type="GO" id="GO:0005524">
    <property type="term" value="F:ATP binding"/>
    <property type="evidence" value="ECO:0007669"/>
    <property type="project" value="UniProtKB-KW"/>
</dbReference>
<evidence type="ECO:0000256" key="11">
    <source>
        <dbReference type="ARBA" id="ARBA00023211"/>
    </source>
</evidence>
<accession>A0A4R5C5L6</accession>
<evidence type="ECO:0000256" key="4">
    <source>
        <dbReference type="ARBA" id="ARBA00022723"/>
    </source>
</evidence>
<dbReference type="InterPro" id="IPR003018">
    <property type="entry name" value="GAF"/>
</dbReference>
<comment type="function">
    <text evidence="13">Primarily acts as an independent SigF regulator that is sensitive to the osmosensory signal, mediating the cross talk of PknD with the SigF regulon. Possesses both phosphatase and kinase activities. The kinase domain functions as a classic anti-sigma factor-like kinase to phosphorylate the anti-anti-sigma factor domain at the canonical regulatory site, and the phosphatase domain antagonizes this activity.</text>
</comment>
<evidence type="ECO:0000313" key="18">
    <source>
        <dbReference type="EMBL" id="TDD93310.1"/>
    </source>
</evidence>
<keyword evidence="3" id="KW-0808">Transferase</keyword>
<dbReference type="SMART" id="SM00065">
    <property type="entry name" value="GAF"/>
    <property type="match status" value="1"/>
</dbReference>
<evidence type="ECO:0000256" key="13">
    <source>
        <dbReference type="ARBA" id="ARBA00056274"/>
    </source>
</evidence>
<dbReference type="InterPro" id="IPR001932">
    <property type="entry name" value="PPM-type_phosphatase-like_dom"/>
</dbReference>
<sequence length="484" mass="50474">MGPILPSGGFRTDREGAVNTYKSEQTRTIATLAVHLTFQREARGVDADVGAEGRCGTGRDVIARLSLLTTAGARMASTLDLEEVARHLVEVVLTGLADTVGVYVAEHLIVGDELVRPSRSRSVEARRIAVGASDFNLEDCFPSGEVLVFPPDTVYAACVREGAVQRFAELPPDQRAAAHPSARDRLDTLADFLLVPLRTGGSVLGFVAFARDSASGPFTAAQIRVAEELTALAAGCLDNARRYERERAAARALQAGLLPASPATVPGIEVAHRSVPAGHTNLVGGDWCDIIPLGAGRVALVIGDAMGHGSAAAAAMVQLRAAARTLAMLGMGPARILGWLDRIAPGLGPVQFATCACAVLDTGTRTGVIGRAGHPPPILLRPGGGCEVVDTPPGLPLGLGDTVYEDVRIAVPDGTTLVLYTDGLIESRSRDLEAGLTALRAALADSAAGLDEACAAIIDKLVTGPNEDDVTVMLVRPRKPPRKR</sequence>
<keyword evidence="8" id="KW-0067">ATP-binding</keyword>
<dbReference type="SUPFAM" id="SSF81606">
    <property type="entry name" value="PP2C-like"/>
    <property type="match status" value="1"/>
</dbReference>
<dbReference type="Pfam" id="PF13185">
    <property type="entry name" value="GAF_2"/>
    <property type="match status" value="1"/>
</dbReference>
<name>A0A4R5C5L6_9ACTN</name>
<keyword evidence="19" id="KW-1185">Reference proteome</keyword>
<dbReference type="OrthoDB" id="118142at2"/>
<dbReference type="InterPro" id="IPR029016">
    <property type="entry name" value="GAF-like_dom_sf"/>
</dbReference>
<dbReference type="PANTHER" id="PTHR43156:SF2">
    <property type="entry name" value="STAGE II SPORULATION PROTEIN E"/>
    <property type="match status" value="1"/>
</dbReference>
<dbReference type="Proteomes" id="UP000294513">
    <property type="component" value="Unassembled WGS sequence"/>
</dbReference>
<keyword evidence="11" id="KW-0464">Manganese</keyword>
<evidence type="ECO:0000256" key="3">
    <source>
        <dbReference type="ARBA" id="ARBA00022679"/>
    </source>
</evidence>
<evidence type="ECO:0000256" key="5">
    <source>
        <dbReference type="ARBA" id="ARBA00022741"/>
    </source>
</evidence>
<dbReference type="Gene3D" id="3.60.40.10">
    <property type="entry name" value="PPM-type phosphatase domain"/>
    <property type="match status" value="1"/>
</dbReference>
<evidence type="ECO:0000256" key="7">
    <source>
        <dbReference type="ARBA" id="ARBA00022801"/>
    </source>
</evidence>
<evidence type="ECO:0000256" key="1">
    <source>
        <dbReference type="ARBA" id="ARBA00013081"/>
    </source>
</evidence>
<feature type="domain" description="GAF" evidence="16">
    <location>
        <begin position="80"/>
        <end position="247"/>
    </location>
</feature>
<keyword evidence="9" id="KW-0460">Magnesium</keyword>
<dbReference type="Gene3D" id="3.30.450.40">
    <property type="match status" value="1"/>
</dbReference>
<evidence type="ECO:0000256" key="2">
    <source>
        <dbReference type="ARBA" id="ARBA00022553"/>
    </source>
</evidence>
<evidence type="ECO:0000256" key="12">
    <source>
        <dbReference type="ARBA" id="ARBA00047761"/>
    </source>
</evidence>
<dbReference type="InterPro" id="IPR052016">
    <property type="entry name" value="Bact_Sigma-Reg"/>
</dbReference>
<dbReference type="SMART" id="SM00331">
    <property type="entry name" value="PP2C_SIG"/>
    <property type="match status" value="1"/>
</dbReference>
<evidence type="ECO:0000259" key="16">
    <source>
        <dbReference type="SMART" id="SM00065"/>
    </source>
</evidence>
<dbReference type="Pfam" id="PF07228">
    <property type="entry name" value="SpoIIE"/>
    <property type="match status" value="1"/>
</dbReference>
<dbReference type="InterPro" id="IPR036457">
    <property type="entry name" value="PPM-type-like_dom_sf"/>
</dbReference>
<dbReference type="SUPFAM" id="SSF55781">
    <property type="entry name" value="GAF domain-like"/>
    <property type="match status" value="1"/>
</dbReference>
<gene>
    <name evidence="18" type="ORF">E1298_10000</name>
</gene>
<dbReference type="EC" id="3.1.3.16" evidence="1"/>
<keyword evidence="4" id="KW-0479">Metal-binding</keyword>
<keyword evidence="7" id="KW-0378">Hydrolase</keyword>
<evidence type="ECO:0000256" key="9">
    <source>
        <dbReference type="ARBA" id="ARBA00022842"/>
    </source>
</evidence>
<dbReference type="GO" id="GO:0046872">
    <property type="term" value="F:metal ion binding"/>
    <property type="evidence" value="ECO:0007669"/>
    <property type="project" value="UniProtKB-KW"/>
</dbReference>
<evidence type="ECO:0000256" key="6">
    <source>
        <dbReference type="ARBA" id="ARBA00022777"/>
    </source>
</evidence>
<evidence type="ECO:0000256" key="8">
    <source>
        <dbReference type="ARBA" id="ARBA00022840"/>
    </source>
</evidence>
<keyword evidence="2" id="KW-0597">Phosphoprotein</keyword>
<keyword evidence="5" id="KW-0547">Nucleotide-binding</keyword>
<evidence type="ECO:0000259" key="17">
    <source>
        <dbReference type="SMART" id="SM00331"/>
    </source>
</evidence>
<dbReference type="PANTHER" id="PTHR43156">
    <property type="entry name" value="STAGE II SPORULATION PROTEIN E-RELATED"/>
    <property type="match status" value="1"/>
</dbReference>
<comment type="caution">
    <text evidence="18">The sequence shown here is derived from an EMBL/GenBank/DDBJ whole genome shotgun (WGS) entry which is preliminary data.</text>
</comment>